<dbReference type="InterPro" id="IPR008928">
    <property type="entry name" value="6-hairpin_glycosidase_sf"/>
</dbReference>
<dbReference type="SUPFAM" id="SSF48208">
    <property type="entry name" value="Six-hairpin glycosidases"/>
    <property type="match status" value="1"/>
</dbReference>
<keyword evidence="3" id="KW-1185">Reference proteome</keyword>
<gene>
    <name evidence="2" type="ORF">KDH_70750</name>
</gene>
<evidence type="ECO:0000256" key="1">
    <source>
        <dbReference type="SAM" id="SignalP"/>
    </source>
</evidence>
<organism evidence="2 3">
    <name type="scientific">Dictyobacter halimunensis</name>
    <dbReference type="NCBI Taxonomy" id="3026934"/>
    <lineage>
        <taxon>Bacteria</taxon>
        <taxon>Bacillati</taxon>
        <taxon>Chloroflexota</taxon>
        <taxon>Ktedonobacteria</taxon>
        <taxon>Ktedonobacterales</taxon>
        <taxon>Dictyobacteraceae</taxon>
        <taxon>Dictyobacter</taxon>
    </lineage>
</organism>
<sequence length="596" mass="64720">MKSLRLNAALGLLVFLLMLPFAAPAQAKTATSVPTKTMATDPAAINLAHLDALGQDVTIGGKQMLIIHIYSEYPDYKWVDAAGEGIACVDDTARAAIVYLNDYQQTHNQQSLEKAKKALTFVMHMQASDGEFYNFIKSDFSINTDGPTSKKSFDWWAARAMWALGDGYSVLKDTDPAFAGTVKTSFLLANTALQRKINSQYGEYTSLHGYRVPAWIGGFDAMSNALLGLTDFYRSQPLDAVKDSMLKLGRGLSEYQFGSFTQYPFGAHLDWDGSPTLWHAYGSGQSFALANAGVLLNQKDWVRSAKQEMDQFFSHLLVTGMINQMGPTPDKNGQIAYGVNMLTQGFMAVYHATHEQKYAQYAGLAASWLTGNNDAHFAMYDPANGRGYDGLDGTTGKVNLNSGAESTIEALMALQAVHQSAAALNTVNAKAVERHTTSIYEAEAFTVSAGHPQIITPASNWTGDALYSGQIVQMSNNDQLKQEINVAHQEKYILSAALVKPHTLSGAITLKIGIDGHAVSTVQVPRSPDSDYLTLMGLGGPLSLSRGKHTLTVTLQTVANQSLVLDNIVLQPAKEYAVFKQPNGSLFTLARNLLKD</sequence>
<feature type="signal peptide" evidence="1">
    <location>
        <begin position="1"/>
        <end position="27"/>
    </location>
</feature>
<dbReference type="Gene3D" id="2.60.120.260">
    <property type="entry name" value="Galactose-binding domain-like"/>
    <property type="match status" value="1"/>
</dbReference>
<accession>A0ABQ6G566</accession>
<dbReference type="Proteomes" id="UP001344906">
    <property type="component" value="Unassembled WGS sequence"/>
</dbReference>
<keyword evidence="1" id="KW-0732">Signal</keyword>
<dbReference type="EMBL" id="BSRI01000002">
    <property type="protein sequence ID" value="GLV60255.1"/>
    <property type="molecule type" value="Genomic_DNA"/>
</dbReference>
<evidence type="ECO:0000313" key="3">
    <source>
        <dbReference type="Proteomes" id="UP001344906"/>
    </source>
</evidence>
<name>A0ABQ6G566_9CHLR</name>
<protein>
    <submittedName>
        <fullName evidence="2">Uncharacterized protein</fullName>
    </submittedName>
</protein>
<dbReference type="RefSeq" id="WP_338257272.1">
    <property type="nucleotide sequence ID" value="NZ_BSRI01000002.1"/>
</dbReference>
<reference evidence="2 3" key="1">
    <citation type="submission" date="2023-02" db="EMBL/GenBank/DDBJ databases">
        <title>Dictyobacter halimunensis sp. nov., a new member of the class Ktedonobacteria from forest soil in a geothermal area.</title>
        <authorList>
            <person name="Rachmania M.K."/>
            <person name="Ningsih F."/>
            <person name="Sakai Y."/>
            <person name="Yabe S."/>
            <person name="Yokota A."/>
            <person name="Sjamsuridzal W."/>
        </authorList>
    </citation>
    <scope>NUCLEOTIDE SEQUENCE [LARGE SCALE GENOMIC DNA]</scope>
    <source>
        <strain evidence="2 3">S3.2.2.5</strain>
    </source>
</reference>
<evidence type="ECO:0000313" key="2">
    <source>
        <dbReference type="EMBL" id="GLV60255.1"/>
    </source>
</evidence>
<proteinExistence type="predicted"/>
<comment type="caution">
    <text evidence="2">The sequence shown here is derived from an EMBL/GenBank/DDBJ whole genome shotgun (WGS) entry which is preliminary data.</text>
</comment>
<feature type="chain" id="PRO_5047244057" evidence="1">
    <location>
        <begin position="28"/>
        <end position="596"/>
    </location>
</feature>